<feature type="compositionally biased region" description="Basic residues" evidence="1">
    <location>
        <begin position="150"/>
        <end position="173"/>
    </location>
</feature>
<feature type="region of interest" description="Disordered" evidence="1">
    <location>
        <begin position="134"/>
        <end position="177"/>
    </location>
</feature>
<comment type="caution">
    <text evidence="3">The sequence shown here is derived from an EMBL/GenBank/DDBJ whole genome shotgun (WGS) entry which is preliminary data.</text>
</comment>
<evidence type="ECO:0000313" key="4">
    <source>
        <dbReference type="Proteomes" id="UP001187415"/>
    </source>
</evidence>
<evidence type="ECO:0000256" key="1">
    <source>
        <dbReference type="SAM" id="MobiDB-lite"/>
    </source>
</evidence>
<feature type="signal peptide" evidence="2">
    <location>
        <begin position="1"/>
        <end position="19"/>
    </location>
</feature>
<protein>
    <submittedName>
        <fullName evidence="3">Uncharacterized protein</fullName>
    </submittedName>
</protein>
<evidence type="ECO:0000256" key="2">
    <source>
        <dbReference type="SAM" id="SignalP"/>
    </source>
</evidence>
<keyword evidence="4" id="KW-1185">Reference proteome</keyword>
<feature type="chain" id="PRO_5041693496" evidence="2">
    <location>
        <begin position="20"/>
        <end position="205"/>
    </location>
</feature>
<gene>
    <name evidence="3" type="ORF">Q5P01_025727</name>
</gene>
<reference evidence="3" key="1">
    <citation type="submission" date="2023-07" db="EMBL/GenBank/DDBJ databases">
        <title>Chromosome-level Genome Assembly of Striped Snakehead (Channa striata).</title>
        <authorList>
            <person name="Liu H."/>
        </authorList>
    </citation>
    <scope>NUCLEOTIDE SEQUENCE</scope>
    <source>
        <strain evidence="3">Gz</strain>
        <tissue evidence="3">Muscle</tissue>
    </source>
</reference>
<keyword evidence="2" id="KW-0732">Signal</keyword>
<sequence>MKIPELFLLAVLGCSLAEGTTVLKCDLMEQLGNFLKNPGLVTGINSGLDLPGHSLREEWGNVSECALDKIKKLGEKVVINNIAKYICKTALKPRFKSDPVHKPIVEPIGHLNSLKQRLTQLIGSAHSPKLQRVQPARKPQAKVESEAHLAARKRGPTKKTKPPIIVKPRRGPRSTKDVDAAFCSDGTNATSNVCGTSCESKRRLH</sequence>
<organism evidence="3 4">
    <name type="scientific">Channa striata</name>
    <name type="common">Snakehead murrel</name>
    <name type="synonym">Ophicephalus striatus</name>
    <dbReference type="NCBI Taxonomy" id="64152"/>
    <lineage>
        <taxon>Eukaryota</taxon>
        <taxon>Metazoa</taxon>
        <taxon>Chordata</taxon>
        <taxon>Craniata</taxon>
        <taxon>Vertebrata</taxon>
        <taxon>Euteleostomi</taxon>
        <taxon>Actinopterygii</taxon>
        <taxon>Neopterygii</taxon>
        <taxon>Teleostei</taxon>
        <taxon>Neoteleostei</taxon>
        <taxon>Acanthomorphata</taxon>
        <taxon>Anabantaria</taxon>
        <taxon>Anabantiformes</taxon>
        <taxon>Channoidei</taxon>
        <taxon>Channidae</taxon>
        <taxon>Channa</taxon>
    </lineage>
</organism>
<dbReference type="AlphaFoldDB" id="A0AA88INS8"/>
<accession>A0AA88INS8</accession>
<dbReference type="Proteomes" id="UP001187415">
    <property type="component" value="Unassembled WGS sequence"/>
</dbReference>
<evidence type="ECO:0000313" key="3">
    <source>
        <dbReference type="EMBL" id="KAK2817536.1"/>
    </source>
</evidence>
<proteinExistence type="predicted"/>
<dbReference type="EMBL" id="JAUPFM010000021">
    <property type="protein sequence ID" value="KAK2817536.1"/>
    <property type="molecule type" value="Genomic_DNA"/>
</dbReference>
<name>A0AA88INS8_CHASR</name>